<evidence type="ECO:0000256" key="1">
    <source>
        <dbReference type="ARBA" id="ARBA00022490"/>
    </source>
</evidence>
<dbReference type="InterPro" id="IPR014729">
    <property type="entry name" value="Rossmann-like_a/b/a_fold"/>
</dbReference>
<evidence type="ECO:0000313" key="13">
    <source>
        <dbReference type="EMBL" id="MDQ0359391.1"/>
    </source>
</evidence>
<gene>
    <name evidence="9" type="primary">valS</name>
    <name evidence="13" type="ORF">J2S15_000122</name>
</gene>
<proteinExistence type="inferred from homology"/>
<name>A0ABU0DY83_9FIRM</name>
<evidence type="ECO:0000256" key="5">
    <source>
        <dbReference type="ARBA" id="ARBA00022917"/>
    </source>
</evidence>
<dbReference type="InterPro" id="IPR009008">
    <property type="entry name" value="Val/Leu/Ile-tRNA-synth_edit"/>
</dbReference>
<comment type="similarity">
    <text evidence="9">Belongs to the class-I aminoacyl-tRNA synthetase family. ValS type 1 subfamily.</text>
</comment>
<evidence type="ECO:0000256" key="8">
    <source>
        <dbReference type="ARBA" id="ARBA00047552"/>
    </source>
</evidence>
<dbReference type="InterPro" id="IPR010978">
    <property type="entry name" value="tRNA-bd_arm"/>
</dbReference>
<keyword evidence="6 9" id="KW-0175">Coiled coil</keyword>
<evidence type="ECO:0000259" key="10">
    <source>
        <dbReference type="Pfam" id="PF00133"/>
    </source>
</evidence>
<dbReference type="InterPro" id="IPR019499">
    <property type="entry name" value="Val-tRNA_synth_tRNA-bd"/>
</dbReference>
<dbReference type="EC" id="6.1.1.9" evidence="9"/>
<evidence type="ECO:0000313" key="14">
    <source>
        <dbReference type="Proteomes" id="UP001230220"/>
    </source>
</evidence>
<dbReference type="InterPro" id="IPR002300">
    <property type="entry name" value="aa-tRNA-synth_Ia"/>
</dbReference>
<dbReference type="PROSITE" id="PS00178">
    <property type="entry name" value="AA_TRNA_LIGASE_I"/>
    <property type="match status" value="1"/>
</dbReference>
<dbReference type="Proteomes" id="UP001230220">
    <property type="component" value="Unassembled WGS sequence"/>
</dbReference>
<dbReference type="InterPro" id="IPR037118">
    <property type="entry name" value="Val-tRNA_synth_C_sf"/>
</dbReference>
<comment type="function">
    <text evidence="9">Catalyzes the attachment of valine to tRNA(Val). As ValRS can inadvertently accommodate and process structurally similar amino acids such as threonine, to avoid such errors, it has a 'posttransfer' editing activity that hydrolyzes mischarged Thr-tRNA(Val) in a tRNA-dependent manner.</text>
</comment>
<dbReference type="InterPro" id="IPR002303">
    <property type="entry name" value="Valyl-tRNA_ligase"/>
</dbReference>
<dbReference type="SUPFAM" id="SSF50677">
    <property type="entry name" value="ValRS/IleRS/LeuRS editing domain"/>
    <property type="match status" value="1"/>
</dbReference>
<feature type="domain" description="Methionyl/Valyl/Leucyl/Isoleucyl-tRNA synthetase anticodon-binding" evidence="11">
    <location>
        <begin position="612"/>
        <end position="759"/>
    </location>
</feature>
<dbReference type="NCBIfam" id="NF004349">
    <property type="entry name" value="PRK05729.1"/>
    <property type="match status" value="1"/>
</dbReference>
<evidence type="ECO:0000256" key="4">
    <source>
        <dbReference type="ARBA" id="ARBA00022840"/>
    </source>
</evidence>
<dbReference type="GO" id="GO:0004832">
    <property type="term" value="F:valine-tRNA ligase activity"/>
    <property type="evidence" value="ECO:0007669"/>
    <property type="project" value="UniProtKB-EC"/>
</dbReference>
<protein>
    <recommendedName>
        <fullName evidence="9">Valine--tRNA ligase</fullName>
        <ecNumber evidence="9">6.1.1.9</ecNumber>
    </recommendedName>
    <alternativeName>
        <fullName evidence="9">Valyl-tRNA synthetase</fullName>
        <shortName evidence="9">ValRS</shortName>
    </alternativeName>
</protein>
<reference evidence="13 14" key="1">
    <citation type="submission" date="2023-07" db="EMBL/GenBank/DDBJ databases">
        <title>Genomic Encyclopedia of Type Strains, Phase IV (KMG-IV): sequencing the most valuable type-strain genomes for metagenomic binning, comparative biology and taxonomic classification.</title>
        <authorList>
            <person name="Goeker M."/>
        </authorList>
    </citation>
    <scope>NUCLEOTIDE SEQUENCE [LARGE SCALE GENOMIC DNA]</scope>
    <source>
        <strain evidence="13 14">DSM 16784</strain>
    </source>
</reference>
<feature type="binding site" evidence="9">
    <location>
        <position position="532"/>
    </location>
    <ligand>
        <name>ATP</name>
        <dbReference type="ChEBI" id="CHEBI:30616"/>
    </ligand>
</feature>
<feature type="short sequence motif" description="'HIGH' region" evidence="9">
    <location>
        <begin position="53"/>
        <end position="63"/>
    </location>
</feature>
<dbReference type="SUPFAM" id="SSF52374">
    <property type="entry name" value="Nucleotidylyl transferase"/>
    <property type="match status" value="1"/>
</dbReference>
<dbReference type="PANTHER" id="PTHR11946:SF93">
    <property type="entry name" value="VALINE--TRNA LIGASE, CHLOROPLASTIC_MITOCHONDRIAL 2"/>
    <property type="match status" value="1"/>
</dbReference>
<evidence type="ECO:0000259" key="11">
    <source>
        <dbReference type="Pfam" id="PF08264"/>
    </source>
</evidence>
<comment type="subunit">
    <text evidence="9">Monomer.</text>
</comment>
<dbReference type="Pfam" id="PF10458">
    <property type="entry name" value="Val_tRNA-synt_C"/>
    <property type="match status" value="1"/>
</dbReference>
<dbReference type="NCBIfam" id="TIGR00422">
    <property type="entry name" value="valS"/>
    <property type="match status" value="1"/>
</dbReference>
<dbReference type="InterPro" id="IPR033705">
    <property type="entry name" value="Anticodon_Ia_Val"/>
</dbReference>
<dbReference type="Gene3D" id="1.10.287.380">
    <property type="entry name" value="Valyl-tRNA synthetase, C-terminal domain"/>
    <property type="match status" value="1"/>
</dbReference>
<dbReference type="HAMAP" id="MF_02004">
    <property type="entry name" value="Val_tRNA_synth_type1"/>
    <property type="match status" value="1"/>
</dbReference>
<dbReference type="Gene3D" id="1.10.730.10">
    <property type="entry name" value="Isoleucyl-tRNA Synthetase, Domain 1"/>
    <property type="match status" value="1"/>
</dbReference>
<dbReference type="CDD" id="cd07962">
    <property type="entry name" value="Anticodon_Ia_Val"/>
    <property type="match status" value="1"/>
</dbReference>
<keyword evidence="5 9" id="KW-0648">Protein biosynthesis</keyword>
<comment type="caution">
    <text evidence="13">The sequence shown here is derived from an EMBL/GenBank/DDBJ whole genome shotgun (WGS) entry which is preliminary data.</text>
</comment>
<keyword evidence="1 9" id="KW-0963">Cytoplasm</keyword>
<evidence type="ECO:0000256" key="3">
    <source>
        <dbReference type="ARBA" id="ARBA00022741"/>
    </source>
</evidence>
<evidence type="ECO:0000256" key="2">
    <source>
        <dbReference type="ARBA" id="ARBA00022598"/>
    </source>
</evidence>
<dbReference type="SUPFAM" id="SSF47323">
    <property type="entry name" value="Anticodon-binding domain of a subclass of class I aminoacyl-tRNA synthetases"/>
    <property type="match status" value="1"/>
</dbReference>
<dbReference type="PRINTS" id="PR00986">
    <property type="entry name" value="TRNASYNTHVAL"/>
</dbReference>
<dbReference type="Gene3D" id="3.40.50.620">
    <property type="entry name" value="HUPs"/>
    <property type="match status" value="2"/>
</dbReference>
<organism evidence="13 14">
    <name type="scientific">Breznakia pachnodae</name>
    <dbReference type="NCBI Taxonomy" id="265178"/>
    <lineage>
        <taxon>Bacteria</taxon>
        <taxon>Bacillati</taxon>
        <taxon>Bacillota</taxon>
        <taxon>Erysipelotrichia</taxon>
        <taxon>Erysipelotrichales</taxon>
        <taxon>Erysipelotrichaceae</taxon>
        <taxon>Breznakia</taxon>
    </lineage>
</organism>
<feature type="short sequence motif" description="'KMSKS' region" evidence="9">
    <location>
        <begin position="529"/>
        <end position="533"/>
    </location>
</feature>
<dbReference type="SUPFAM" id="SSF46589">
    <property type="entry name" value="tRNA-binding arm"/>
    <property type="match status" value="1"/>
</dbReference>
<dbReference type="InterPro" id="IPR009080">
    <property type="entry name" value="tRNAsynth_Ia_anticodon-bd"/>
</dbReference>
<feature type="domain" description="Aminoacyl-tRNA synthetase class Ia" evidence="10">
    <location>
        <begin position="26"/>
        <end position="438"/>
    </location>
</feature>
<keyword evidence="14" id="KW-1185">Reference proteome</keyword>
<comment type="domain">
    <text evidence="9">The C-terminal coiled-coil domain is crucial for aminoacylation activity.</text>
</comment>
<comment type="domain">
    <text evidence="9">ValRS has two distinct active sites: one for aminoacylation and one for editing. The misactivated threonine is translocated from the active site to the editing site.</text>
</comment>
<keyword evidence="3 9" id="KW-0547">Nucleotide-binding</keyword>
<comment type="catalytic activity">
    <reaction evidence="8 9">
        <text>tRNA(Val) + L-valine + ATP = L-valyl-tRNA(Val) + AMP + diphosphate</text>
        <dbReference type="Rhea" id="RHEA:10704"/>
        <dbReference type="Rhea" id="RHEA-COMP:9672"/>
        <dbReference type="Rhea" id="RHEA-COMP:9708"/>
        <dbReference type="ChEBI" id="CHEBI:30616"/>
        <dbReference type="ChEBI" id="CHEBI:33019"/>
        <dbReference type="ChEBI" id="CHEBI:57762"/>
        <dbReference type="ChEBI" id="CHEBI:78442"/>
        <dbReference type="ChEBI" id="CHEBI:78537"/>
        <dbReference type="ChEBI" id="CHEBI:456215"/>
        <dbReference type="EC" id="6.1.1.9"/>
    </reaction>
</comment>
<dbReference type="InterPro" id="IPR001412">
    <property type="entry name" value="aa-tRNA-synth_I_CS"/>
</dbReference>
<dbReference type="EMBL" id="JAUSUR010000001">
    <property type="protein sequence ID" value="MDQ0359391.1"/>
    <property type="molecule type" value="Genomic_DNA"/>
</dbReference>
<keyword evidence="2 9" id="KW-0436">Ligase</keyword>
<evidence type="ECO:0000256" key="7">
    <source>
        <dbReference type="ARBA" id="ARBA00023146"/>
    </source>
</evidence>
<dbReference type="Pfam" id="PF08264">
    <property type="entry name" value="Anticodon_1"/>
    <property type="match status" value="1"/>
</dbReference>
<feature type="domain" description="Valyl-tRNA synthetase tRNA-binding arm" evidence="12">
    <location>
        <begin position="814"/>
        <end position="879"/>
    </location>
</feature>
<evidence type="ECO:0000256" key="6">
    <source>
        <dbReference type="ARBA" id="ARBA00023054"/>
    </source>
</evidence>
<dbReference type="InterPro" id="IPR013155">
    <property type="entry name" value="M/V/L/I-tRNA-synth_anticd-bd"/>
</dbReference>
<keyword evidence="7 9" id="KW-0030">Aminoacyl-tRNA synthetase</keyword>
<comment type="subcellular location">
    <subcellularLocation>
        <location evidence="9">Cytoplasm</location>
    </subcellularLocation>
</comment>
<evidence type="ECO:0000259" key="12">
    <source>
        <dbReference type="Pfam" id="PF10458"/>
    </source>
</evidence>
<accession>A0ABU0DY83</accession>
<dbReference type="PANTHER" id="PTHR11946">
    <property type="entry name" value="VALYL-TRNA SYNTHETASES"/>
    <property type="match status" value="1"/>
</dbReference>
<sequence length="880" mass="101604">MKKVRGKDMRNKLDVKYDHIKIENKYYDHWVKQGYFTAGDKSKQAFSMVIPPPNVTGKLHLGHAWDTTLQDIVARYKRLQGFDVLWVSGMDHAGIATQAKVDERLKEQGISRYDIGREKFLEHAWNWKHEYAKHIREQWATLGLSLDYTRERFTLDDGLSEAVKKVFVDLYNDGLIYQGERIINWDPDAQTALSNIEVIHKEIEGAMYTFVYEVVETGQKLHVATTRPETMFGDVCVVVHPDDKRYTDVVGLHVINPANGEKLPIITDDYIDVEFGTGVMKCTPAHDPNDFTIGEKYNLPKPICMNPDGTMNDLCGKYEGMDRFDCRKQLVEDIKAAGNLVEIKKHMHQVGHSERTDAVVEPYLSKQWFVKMRPLADEVLKNQEIEDEKIHFTPKRFEHTFHQWLEKIEDWCISRQLWWGHRIPAWYHKDTGEIYVGEEPPKDLDSWQQDEDVLDTWFSSALWPFSTLGWPHESDDYKRYYPNDTLVTGYDIIFFWVARMAFQARYCTDSRPFKDVLIHGLVRDDQGRKMSKSLGNGVDPMEVVEKHGCDAMRFFLTTNSTPGQDLRYIEEKVESSSNFINKIYNASKFVLMHLGDEFEVSNVDLTNASTIDKWILNRFNETLTNVTANMDKYEFALVGNELYSFIWDDFCSWYIELSKAELQSEDEAVKLAAKSTLLVVLEGILKMVHPFMPFVSEEIYLSLPHTQDSINLESWPTVIPTDISNTEMEEVKRLLSMVSAVREIKAAYKLKPSAEIDVIVNDSEGNIEEVNEFISSLLNQMCRANWIAQASAEEMVVRPIVQGSISVPLAALVNIDEEIERLKQEQSKLQQEIKRGEGMLANPNFVNKAPEAKVNAEKEKLEGYKSQFEIVTNRLNELQK</sequence>
<evidence type="ECO:0000256" key="9">
    <source>
        <dbReference type="HAMAP-Rule" id="MF_02004"/>
    </source>
</evidence>
<feature type="coiled-coil region" evidence="9">
    <location>
        <begin position="812"/>
        <end position="839"/>
    </location>
</feature>
<dbReference type="CDD" id="cd00817">
    <property type="entry name" value="ValRS_core"/>
    <property type="match status" value="1"/>
</dbReference>
<dbReference type="Pfam" id="PF00133">
    <property type="entry name" value="tRNA-synt_1"/>
    <property type="match status" value="2"/>
</dbReference>
<feature type="domain" description="Aminoacyl-tRNA synthetase class Ia" evidence="10">
    <location>
        <begin position="445"/>
        <end position="567"/>
    </location>
</feature>
<keyword evidence="4 9" id="KW-0067">ATP-binding</keyword>